<feature type="compositionally biased region" description="Low complexity" evidence="8">
    <location>
        <begin position="518"/>
        <end position="533"/>
    </location>
</feature>
<keyword evidence="6 7" id="KW-0505">Motor protein</keyword>
<feature type="compositionally biased region" description="Basic and acidic residues" evidence="8">
    <location>
        <begin position="536"/>
        <end position="545"/>
    </location>
</feature>
<dbReference type="GO" id="GO:0007018">
    <property type="term" value="P:microtubule-based movement"/>
    <property type="evidence" value="ECO:0007669"/>
    <property type="project" value="InterPro"/>
</dbReference>
<dbReference type="GO" id="GO:0005874">
    <property type="term" value="C:microtubule"/>
    <property type="evidence" value="ECO:0007669"/>
    <property type="project" value="UniProtKB-KW"/>
</dbReference>
<name>A0A8T1V729_9STRA</name>
<proteinExistence type="inferred from homology"/>
<evidence type="ECO:0000256" key="5">
    <source>
        <dbReference type="ARBA" id="ARBA00023054"/>
    </source>
</evidence>
<keyword evidence="7" id="KW-0493">Microtubule</keyword>
<comment type="similarity">
    <text evidence="6 7">Belongs to the TRAFAC class myosin-kinesin ATPase superfamily. Kinesin family.</text>
</comment>
<comment type="subcellular location">
    <subcellularLocation>
        <location evidence="1">Cytoplasm</location>
    </subcellularLocation>
</comment>
<organism evidence="10 11">
    <name type="scientific">Phytophthora pseudosyringae</name>
    <dbReference type="NCBI Taxonomy" id="221518"/>
    <lineage>
        <taxon>Eukaryota</taxon>
        <taxon>Sar</taxon>
        <taxon>Stramenopiles</taxon>
        <taxon>Oomycota</taxon>
        <taxon>Peronosporomycetes</taxon>
        <taxon>Peronosporales</taxon>
        <taxon>Peronosporaceae</taxon>
        <taxon>Phytophthora</taxon>
    </lineage>
</organism>
<dbReference type="GO" id="GO:0005875">
    <property type="term" value="C:microtubule associated complex"/>
    <property type="evidence" value="ECO:0007669"/>
    <property type="project" value="TreeGrafter"/>
</dbReference>
<evidence type="ECO:0000256" key="6">
    <source>
        <dbReference type="PROSITE-ProRule" id="PRU00283"/>
    </source>
</evidence>
<feature type="region of interest" description="Disordered" evidence="8">
    <location>
        <begin position="518"/>
        <end position="560"/>
    </location>
</feature>
<dbReference type="InterPro" id="IPR001752">
    <property type="entry name" value="Kinesin_motor_dom"/>
</dbReference>
<accession>A0A8T1V729</accession>
<dbReference type="PROSITE" id="PS00411">
    <property type="entry name" value="KINESIN_MOTOR_1"/>
    <property type="match status" value="1"/>
</dbReference>
<dbReference type="GO" id="GO:0051231">
    <property type="term" value="P:spindle elongation"/>
    <property type="evidence" value="ECO:0007669"/>
    <property type="project" value="TreeGrafter"/>
</dbReference>
<dbReference type="EMBL" id="JAGDFM010000581">
    <property type="protein sequence ID" value="KAG7377072.1"/>
    <property type="molecule type" value="Genomic_DNA"/>
</dbReference>
<dbReference type="PANTHER" id="PTHR47969:SF15">
    <property type="entry name" value="CHROMOSOME-ASSOCIATED KINESIN KIF4A-RELATED"/>
    <property type="match status" value="1"/>
</dbReference>
<keyword evidence="2" id="KW-0963">Cytoplasm</keyword>
<dbReference type="Pfam" id="PF00225">
    <property type="entry name" value="Kinesin"/>
    <property type="match status" value="1"/>
</dbReference>
<dbReference type="GO" id="GO:0005737">
    <property type="term" value="C:cytoplasm"/>
    <property type="evidence" value="ECO:0007669"/>
    <property type="project" value="UniProtKB-SubCell"/>
</dbReference>
<keyword evidence="5" id="KW-0175">Coiled coil</keyword>
<dbReference type="OrthoDB" id="3176171at2759"/>
<gene>
    <name evidence="10" type="ORF">PHYPSEUDO_012227</name>
</gene>
<protein>
    <recommendedName>
        <fullName evidence="7">Kinesin-like protein</fullName>
    </recommendedName>
</protein>
<evidence type="ECO:0000313" key="10">
    <source>
        <dbReference type="EMBL" id="KAG7377072.1"/>
    </source>
</evidence>
<keyword evidence="11" id="KW-1185">Reference proteome</keyword>
<dbReference type="CDD" id="cd00106">
    <property type="entry name" value="KISc"/>
    <property type="match status" value="1"/>
</dbReference>
<reference evidence="10" key="1">
    <citation type="submission" date="2021-02" db="EMBL/GenBank/DDBJ databases">
        <authorList>
            <person name="Palmer J.M."/>
        </authorList>
    </citation>
    <scope>NUCLEOTIDE SEQUENCE</scope>
    <source>
        <strain evidence="10">SCRP734</strain>
    </source>
</reference>
<dbReference type="AlphaFoldDB" id="A0A8T1V729"/>
<evidence type="ECO:0000256" key="1">
    <source>
        <dbReference type="ARBA" id="ARBA00004496"/>
    </source>
</evidence>
<dbReference type="GO" id="GO:0003777">
    <property type="term" value="F:microtubule motor activity"/>
    <property type="evidence" value="ECO:0007669"/>
    <property type="project" value="InterPro"/>
</dbReference>
<evidence type="ECO:0000256" key="7">
    <source>
        <dbReference type="RuleBase" id="RU000394"/>
    </source>
</evidence>
<evidence type="ECO:0000313" key="11">
    <source>
        <dbReference type="Proteomes" id="UP000694044"/>
    </source>
</evidence>
<evidence type="ECO:0000259" key="9">
    <source>
        <dbReference type="PROSITE" id="PS50067"/>
    </source>
</evidence>
<feature type="binding site" evidence="6">
    <location>
        <begin position="120"/>
        <end position="127"/>
    </location>
    <ligand>
        <name>ATP</name>
        <dbReference type="ChEBI" id="CHEBI:30616"/>
    </ligand>
</feature>
<feature type="compositionally biased region" description="Low complexity" evidence="8">
    <location>
        <begin position="7"/>
        <end position="17"/>
    </location>
</feature>
<evidence type="ECO:0000256" key="4">
    <source>
        <dbReference type="ARBA" id="ARBA00022840"/>
    </source>
</evidence>
<evidence type="ECO:0000256" key="3">
    <source>
        <dbReference type="ARBA" id="ARBA00022741"/>
    </source>
</evidence>
<evidence type="ECO:0000256" key="8">
    <source>
        <dbReference type="SAM" id="MobiDB-lite"/>
    </source>
</evidence>
<dbReference type="Proteomes" id="UP000694044">
    <property type="component" value="Unassembled WGS sequence"/>
</dbReference>
<dbReference type="InterPro" id="IPR019821">
    <property type="entry name" value="Kinesin_motor_CS"/>
</dbReference>
<dbReference type="PROSITE" id="PS50067">
    <property type="entry name" value="KINESIN_MOTOR_2"/>
    <property type="match status" value="1"/>
</dbReference>
<dbReference type="GO" id="GO:0005524">
    <property type="term" value="F:ATP binding"/>
    <property type="evidence" value="ECO:0007669"/>
    <property type="project" value="UniProtKB-UniRule"/>
</dbReference>
<dbReference type="SMART" id="SM00129">
    <property type="entry name" value="KISc"/>
    <property type="match status" value="1"/>
</dbReference>
<sequence length="887" mass="99184">MEELKVKPLSPTKSPTKSPKRPPPPPLAARVKVAVRVRPPVCCSGEKSPPLCICTEADPEIVANASVNSINFQLEKKQKLFQFDHVFSSEAAQADVYNATLQPLLASLLHGFNVTVLAYGQTGSGKTHTMGGAESLGIGSGNGDGLIPRLLRDLFDVLQNEASIKTTAKVSFLEIYCDEIRDLLVDGGRSIALNGTRQNSGPRLAIHEDNYDVWVEGLRQVKVKNLDEALNLLITGRKRQTIGAHALNDQSSRSHAVYTIEVSRAFANEIKHAKLTFVDLAGSERVKKTLMEGQGMKEGSYINIGLLSLGNVINALGSRQRPLQRRNNTSVSGTDDITPLVPAHVPYRSSKLTRLLRNALGGNSVTLFIACISPEITNGNETLCTLQYANRARLIQNKAQQNVEEAVTDDMVEGTESEREICALREQIAALKLQLDQVLTSAKIAEARHSSLVGILQNDSNSPDGNPGKTPTKIRQQLRIAPLELDIPEYASKREILESEQREGVVNKTTGRLQKGCFSTFSNTPNSSNQTSPDAQKLRAPDAPERFTPPKPSLVSTRPKAETISCNKKAAEQSIQIPEIAHESVSSIKTEIGATRPIPDRVTIDQSTQYEPPCIQHERKTPVDYVLLSPSQIFREVHHQKLKALGAPSPWPHQRRFDVQYEESSYGSAAFLALNKNNNTPDFRRTACSKSRDVLRELLWRTRLLVENSQDLWDLDSNPNVDDLEQKEGKQSVLLFETFVDQITALYDQRSRQHQVVHRLTQRFRHLATLLGMSDIDSQVNELSKYVLEHQQDELQHNLQAFERLAADRLWMRLRHREVAIENYAGVWNDKLGDAFLSEDQYEACTSWHAHREDHGYFQHRILPFVLNGWISVKPSDIENEQLWLTL</sequence>
<keyword evidence="3 6" id="KW-0547">Nucleotide-binding</keyword>
<dbReference type="GO" id="GO:0007052">
    <property type="term" value="P:mitotic spindle organization"/>
    <property type="evidence" value="ECO:0007669"/>
    <property type="project" value="TreeGrafter"/>
</dbReference>
<dbReference type="PANTHER" id="PTHR47969">
    <property type="entry name" value="CHROMOSOME-ASSOCIATED KINESIN KIF4A-RELATED"/>
    <property type="match status" value="1"/>
</dbReference>
<dbReference type="GO" id="GO:0008017">
    <property type="term" value="F:microtubule binding"/>
    <property type="evidence" value="ECO:0007669"/>
    <property type="project" value="InterPro"/>
</dbReference>
<feature type="region of interest" description="Disordered" evidence="8">
    <location>
        <begin position="1"/>
        <end position="27"/>
    </location>
</feature>
<comment type="caution">
    <text evidence="10">The sequence shown here is derived from an EMBL/GenBank/DDBJ whole genome shotgun (WGS) entry which is preliminary data.</text>
</comment>
<feature type="domain" description="Kinesin motor" evidence="9">
    <location>
        <begin position="30"/>
        <end position="395"/>
    </location>
</feature>
<evidence type="ECO:0000256" key="2">
    <source>
        <dbReference type="ARBA" id="ARBA00022490"/>
    </source>
</evidence>
<dbReference type="InterPro" id="IPR027640">
    <property type="entry name" value="Kinesin-like_fam"/>
</dbReference>
<keyword evidence="4 6" id="KW-0067">ATP-binding</keyword>